<accession>A0ABQ5ZBY1</accession>
<dbReference type="Proteomes" id="UP001156703">
    <property type="component" value="Unassembled WGS sequence"/>
</dbReference>
<evidence type="ECO:0000313" key="1">
    <source>
        <dbReference type="EMBL" id="GLR48279.1"/>
    </source>
</evidence>
<comment type="caution">
    <text evidence="1">The sequence shown here is derived from an EMBL/GenBank/DDBJ whole genome shotgun (WGS) entry which is preliminary data.</text>
</comment>
<protein>
    <submittedName>
        <fullName evidence="1">Uncharacterized protein</fullName>
    </submittedName>
</protein>
<keyword evidence="2" id="KW-1185">Reference proteome</keyword>
<sequence length="42" mass="4067">MNIKTTIISAVAAILVSTVAVGSAIAPASVAIAAPVKIAQYA</sequence>
<name>A0ABQ5ZBY1_9SPHN</name>
<reference evidence="2" key="1">
    <citation type="journal article" date="2019" name="Int. J. Syst. Evol. Microbiol.">
        <title>The Global Catalogue of Microorganisms (GCM) 10K type strain sequencing project: providing services to taxonomists for standard genome sequencing and annotation.</title>
        <authorList>
            <consortium name="The Broad Institute Genomics Platform"/>
            <consortium name="The Broad Institute Genome Sequencing Center for Infectious Disease"/>
            <person name="Wu L."/>
            <person name="Ma J."/>
        </authorList>
    </citation>
    <scope>NUCLEOTIDE SEQUENCE [LARGE SCALE GENOMIC DNA]</scope>
    <source>
        <strain evidence="2">NBRC 102146</strain>
    </source>
</reference>
<gene>
    <name evidence="1" type="ORF">GCM10007925_19930</name>
</gene>
<dbReference type="EMBL" id="BSOO01000022">
    <property type="protein sequence ID" value="GLR48279.1"/>
    <property type="molecule type" value="Genomic_DNA"/>
</dbReference>
<proteinExistence type="predicted"/>
<evidence type="ECO:0000313" key="2">
    <source>
        <dbReference type="Proteomes" id="UP001156703"/>
    </source>
</evidence>
<organism evidence="1 2">
    <name type="scientific">Sphingomonas astaxanthinifaciens DSM 22298</name>
    <dbReference type="NCBI Taxonomy" id="1123267"/>
    <lineage>
        <taxon>Bacteria</taxon>
        <taxon>Pseudomonadati</taxon>
        <taxon>Pseudomonadota</taxon>
        <taxon>Alphaproteobacteria</taxon>
        <taxon>Sphingomonadales</taxon>
        <taxon>Sphingomonadaceae</taxon>
        <taxon>Sphingomonas</taxon>
    </lineage>
</organism>
<dbReference type="RefSeq" id="WP_281169688.1">
    <property type="nucleotide sequence ID" value="NZ_BSOO01000022.1"/>
</dbReference>